<accession>A0A2Z7AQN7</accession>
<dbReference type="EMBL" id="KV014879">
    <property type="protein sequence ID" value="KZV21669.1"/>
    <property type="molecule type" value="Genomic_DNA"/>
</dbReference>
<dbReference type="InterPro" id="IPR038222">
    <property type="entry name" value="DHHA2_dom_sf"/>
</dbReference>
<dbReference type="Gene3D" id="3.90.1640.10">
    <property type="entry name" value="inorganic pyrophosphatase (n-terminal core)"/>
    <property type="match status" value="1"/>
</dbReference>
<organism evidence="2 3">
    <name type="scientific">Dorcoceras hygrometricum</name>
    <dbReference type="NCBI Taxonomy" id="472368"/>
    <lineage>
        <taxon>Eukaryota</taxon>
        <taxon>Viridiplantae</taxon>
        <taxon>Streptophyta</taxon>
        <taxon>Embryophyta</taxon>
        <taxon>Tracheophyta</taxon>
        <taxon>Spermatophyta</taxon>
        <taxon>Magnoliopsida</taxon>
        <taxon>eudicotyledons</taxon>
        <taxon>Gunneridae</taxon>
        <taxon>Pentapetalae</taxon>
        <taxon>asterids</taxon>
        <taxon>lamiids</taxon>
        <taxon>Lamiales</taxon>
        <taxon>Gesneriaceae</taxon>
        <taxon>Didymocarpoideae</taxon>
        <taxon>Trichosporeae</taxon>
        <taxon>Loxocarpinae</taxon>
        <taxon>Dorcoceras</taxon>
    </lineage>
</organism>
<dbReference type="GO" id="GO:0004309">
    <property type="term" value="F:exopolyphosphatase activity"/>
    <property type="evidence" value="ECO:0007669"/>
    <property type="project" value="TreeGrafter"/>
</dbReference>
<sequence>MKSNPTHKETYARARDDPFFDGMRRGEATIGHKGRILDFQEKMTSKNINRSASERGFRHFSGSATHSPKVSVSPSDIVLEPVGRSLSGRWSKTYSPLAAFNKDLKVEADELPTASSPDGSETPVNQIGSMRSVMQKSYDVRMRQTDLSNVPFPPSAALYYYGPSPLMEVVGICQSVQKLNLYLKARRSDVSAGVPGRFLHAVLGPDSADVGSVASTIMYAFYIDQNHKSNQFCTLPIINMKRSDLDGCADLQWLLNSCHVDLSSLICIDEIDLSYYDLFGSLKLVLLNCDMIPSEQEALKGAIIEVFNCSKPDPSYSHVDSITMGQDASCCAIIAERFIQTSPEILSGRGFSRLLLAGILMDTGNLSSAQCTAKDKYMATLLIDGAGRFGCNGLYQILKYKTCGSASTKLMVGDILLKEYKKLPRTGKQDSISSRLPALNIGMSSIGMSIAQLLSHNSTSTQEIIHFQNLEKLGILMVVSGYYDPQKKFKREILVSAESVELLKNLLLFLDTQLPLKVVSQPGLKEEMRVFEVDKIISRRTIERLLDGFGFGYQ</sequence>
<protein>
    <recommendedName>
        <fullName evidence="4">DHHA2 domain-containing protein</fullName>
    </recommendedName>
</protein>
<dbReference type="Proteomes" id="UP000250235">
    <property type="component" value="Unassembled WGS sequence"/>
</dbReference>
<dbReference type="OrthoDB" id="374045at2759"/>
<evidence type="ECO:0000313" key="3">
    <source>
        <dbReference type="Proteomes" id="UP000250235"/>
    </source>
</evidence>
<gene>
    <name evidence="2" type="ORF">F511_16375</name>
</gene>
<evidence type="ECO:0008006" key="4">
    <source>
        <dbReference type="Google" id="ProtNLM"/>
    </source>
</evidence>
<dbReference type="PANTHER" id="PTHR12112">
    <property type="entry name" value="BNIP - RELATED"/>
    <property type="match status" value="1"/>
</dbReference>
<evidence type="ECO:0000256" key="1">
    <source>
        <dbReference type="SAM" id="MobiDB-lite"/>
    </source>
</evidence>
<reference evidence="2 3" key="1">
    <citation type="journal article" date="2015" name="Proc. Natl. Acad. Sci. U.S.A.">
        <title>The resurrection genome of Boea hygrometrica: A blueprint for survival of dehydration.</title>
        <authorList>
            <person name="Xiao L."/>
            <person name="Yang G."/>
            <person name="Zhang L."/>
            <person name="Yang X."/>
            <person name="Zhao S."/>
            <person name="Ji Z."/>
            <person name="Zhou Q."/>
            <person name="Hu M."/>
            <person name="Wang Y."/>
            <person name="Chen M."/>
            <person name="Xu Y."/>
            <person name="Jin H."/>
            <person name="Xiao X."/>
            <person name="Hu G."/>
            <person name="Bao F."/>
            <person name="Hu Y."/>
            <person name="Wan P."/>
            <person name="Li L."/>
            <person name="Deng X."/>
            <person name="Kuang T."/>
            <person name="Xiang C."/>
            <person name="Zhu J.K."/>
            <person name="Oliver M.J."/>
            <person name="He Y."/>
        </authorList>
    </citation>
    <scope>NUCLEOTIDE SEQUENCE [LARGE SCALE GENOMIC DNA]</scope>
    <source>
        <strain evidence="3">cv. XS01</strain>
    </source>
</reference>
<feature type="region of interest" description="Disordered" evidence="1">
    <location>
        <begin position="1"/>
        <end position="23"/>
    </location>
</feature>
<dbReference type="InterPro" id="IPR038763">
    <property type="entry name" value="DHH_sf"/>
</dbReference>
<dbReference type="GO" id="GO:0005737">
    <property type="term" value="C:cytoplasm"/>
    <property type="evidence" value="ECO:0007669"/>
    <property type="project" value="TreeGrafter"/>
</dbReference>
<keyword evidence="3" id="KW-1185">Reference proteome</keyword>
<dbReference type="Gene3D" id="3.10.310.20">
    <property type="entry name" value="DHHA2 domain"/>
    <property type="match status" value="1"/>
</dbReference>
<dbReference type="PANTHER" id="PTHR12112:SF52">
    <property type="entry name" value="DHHA2 DOMAIN-CONTAINING PROTEIN"/>
    <property type="match status" value="1"/>
</dbReference>
<dbReference type="AlphaFoldDB" id="A0A2Z7AQN7"/>
<proteinExistence type="predicted"/>
<dbReference type="SUPFAM" id="SSF64182">
    <property type="entry name" value="DHH phosphoesterases"/>
    <property type="match status" value="1"/>
</dbReference>
<evidence type="ECO:0000313" key="2">
    <source>
        <dbReference type="EMBL" id="KZV21669.1"/>
    </source>
</evidence>
<name>A0A2Z7AQN7_9LAMI</name>